<reference evidence="2 3" key="1">
    <citation type="journal article" date="2016" name="Appl. Environ. Microbiol.">
        <title>Genomic Diversity of Phages Infecting Probiotic Strains of Lactobacillus paracasei.</title>
        <authorList>
            <person name="Mercanti D.J."/>
            <person name="Rousseau G.M."/>
            <person name="Capra M.L."/>
            <person name="Quiberoni A."/>
            <person name="Tremblay D.M."/>
            <person name="Labrie S.J."/>
            <person name="Moineau S."/>
        </authorList>
    </citation>
    <scope>NUCLEOTIDE SEQUENCE [LARGE SCALE GENOMIC DNA]</scope>
</reference>
<dbReference type="InterPro" id="IPR017482">
    <property type="entry name" value="Lambda-type_endonuclease"/>
</dbReference>
<dbReference type="KEGG" id="vg:26628311"/>
<dbReference type="Pfam" id="PF09588">
    <property type="entry name" value="YqaJ"/>
    <property type="match status" value="1"/>
</dbReference>
<protein>
    <submittedName>
        <fullName evidence="2">Recombinase</fullName>
    </submittedName>
</protein>
<dbReference type="OrthoDB" id="8884at10239"/>
<evidence type="ECO:0000259" key="1">
    <source>
        <dbReference type="Pfam" id="PF09588"/>
    </source>
</evidence>
<dbReference type="SUPFAM" id="SSF52980">
    <property type="entry name" value="Restriction endonuclease-like"/>
    <property type="match status" value="1"/>
</dbReference>
<proteinExistence type="predicted"/>
<dbReference type="NCBIfam" id="TIGR03033">
    <property type="entry name" value="phage_rel_nuc"/>
    <property type="match status" value="1"/>
</dbReference>
<evidence type="ECO:0000313" key="3">
    <source>
        <dbReference type="Proteomes" id="UP000203929"/>
    </source>
</evidence>
<dbReference type="PANTHER" id="PTHR46609:SF6">
    <property type="entry name" value="EXONUCLEASE, PHAGE-TYPE_RECB, C-TERMINAL DOMAIN-CONTAINING PROTEIN-RELATED"/>
    <property type="match status" value="1"/>
</dbReference>
<sequence>MKPKYISTAKLNHAEWLDFRRQGIGGSDVAAILGMSPWRSPYSVWAEKTGRLPINDSGNEFTHWGTIMEPILAKEFEQVSGKKVYRQNKTFYRPDHEFLRANIDRDIVGEPGFLEIKTAMEYKSSEWADDNIPIAYQLQVQHYMYVLDRPYVYFAYLVGGHSFGWKKVDRDQQAIDTFEPMLIDWWTKHILHDEEPDIDGDKATTAALKSLYPDEDGEVIQLGHDINQLLRNREELSNSVNSTSKLIDAIANRVRQEMKDASAAETEEFRITNHKNKRGSRVLRINKKKED</sequence>
<dbReference type="EMBL" id="KR905068">
    <property type="protein sequence ID" value="ALJ97978.1"/>
    <property type="molecule type" value="Genomic_DNA"/>
</dbReference>
<dbReference type="PANTHER" id="PTHR46609">
    <property type="entry name" value="EXONUCLEASE, PHAGE-TYPE/RECB, C-TERMINAL DOMAIN-CONTAINING PROTEIN"/>
    <property type="match status" value="1"/>
</dbReference>
<dbReference type="Proteomes" id="UP000203929">
    <property type="component" value="Segment"/>
</dbReference>
<dbReference type="Gene3D" id="3.90.320.10">
    <property type="match status" value="1"/>
</dbReference>
<dbReference type="RefSeq" id="YP_009201529.1">
    <property type="nucleotide sequence ID" value="NC_028830.1"/>
</dbReference>
<organism evidence="2 3">
    <name type="scientific">Lactobacillus phage iA2</name>
    <dbReference type="NCBI Taxonomy" id="1739609"/>
    <lineage>
        <taxon>Viruses</taxon>
        <taxon>Duplodnaviria</taxon>
        <taxon>Heunggongvirae</taxon>
        <taxon>Uroviricota</taxon>
        <taxon>Caudoviricetes</taxon>
        <taxon>Iaduovirus</taxon>
        <taxon>Iaduovirus iA2</taxon>
    </lineage>
</organism>
<feature type="domain" description="YqaJ viral recombinase" evidence="1">
    <location>
        <begin position="15"/>
        <end position="146"/>
    </location>
</feature>
<dbReference type="GeneID" id="26628311"/>
<keyword evidence="3" id="KW-1185">Reference proteome</keyword>
<evidence type="ECO:0000313" key="2">
    <source>
        <dbReference type="EMBL" id="ALJ97978.1"/>
    </source>
</evidence>
<gene>
    <name evidence="2" type="ORF">iA2_36</name>
</gene>
<dbReference type="InterPro" id="IPR011335">
    <property type="entry name" value="Restrct_endonuc-II-like"/>
</dbReference>
<name>A0A0P0IJW5_9CAUD</name>
<dbReference type="InterPro" id="IPR051703">
    <property type="entry name" value="NF-kappa-B_Signaling_Reg"/>
</dbReference>
<accession>A0A0P0IJW5</accession>
<dbReference type="InterPro" id="IPR011604">
    <property type="entry name" value="PDDEXK-like_dom_sf"/>
</dbReference>
<dbReference type="InterPro" id="IPR019080">
    <property type="entry name" value="YqaJ_viral_recombinase"/>
</dbReference>